<protein>
    <submittedName>
        <fullName evidence="4">Uncharacterized protein</fullName>
    </submittedName>
</protein>
<dbReference type="PANTHER" id="PTHR48043">
    <property type="entry name" value="EG:EG0003.4 PROTEIN-RELATED"/>
    <property type="match status" value="1"/>
</dbReference>
<dbReference type="Pfam" id="PF00201">
    <property type="entry name" value="UDPGT"/>
    <property type="match status" value="1"/>
</dbReference>
<evidence type="ECO:0000256" key="2">
    <source>
        <dbReference type="ARBA" id="ARBA00022679"/>
    </source>
</evidence>
<dbReference type="CDD" id="cd03784">
    <property type="entry name" value="GT1_Gtf-like"/>
    <property type="match status" value="1"/>
</dbReference>
<sequence>MVTNTLRESRLKPGLQSAIDGITVLNNYTAAVLTDKAVWQELLAFQADLFIVDAVAGLGFTLADKLGVPKAMVSVAGLLPPIDVDLYGLGANNLAHVPQFNTEFTPFMTFWQRVQNTFAYAALMLVSRTVIAPLATSIWADHNIAPYNVYDSMRNLSLVIASEDFAVASARPVSPHYKVVGPLTAKPARPLMGDLRDFMDSSEAYGVVYASFGTTAVPEPHELQAVATALSALAPIKAIWKLSKQDQELLRSHNIVPGPNVVVVEWVPQNDLLGHANLKAFLTQAGTNSQLEALYHGIPFVGLPMMGEQADNVAEAAFRGAAIKVSLHDSKHLAVNLEKALRTLCQDPSYQRAARVVSHRMRAHRQSPAEIAADALEHAAWTNGSTYLRSGQNPLPWYKECLLDVLGFLALVVILAGVSVWMVCAAARRGIRFMLHRFWGAPTSTERKVQ</sequence>
<evidence type="ECO:0000256" key="3">
    <source>
        <dbReference type="SAM" id="Phobius"/>
    </source>
</evidence>
<dbReference type="InterPro" id="IPR002213">
    <property type="entry name" value="UDP_glucos_trans"/>
</dbReference>
<proteinExistence type="predicted"/>
<dbReference type="GO" id="GO:0008194">
    <property type="term" value="F:UDP-glycosyltransferase activity"/>
    <property type="evidence" value="ECO:0007669"/>
    <property type="project" value="InterPro"/>
</dbReference>
<gene>
    <name evidence="4" type="ORF">WJX72_008400</name>
</gene>
<keyword evidence="5" id="KW-1185">Reference proteome</keyword>
<keyword evidence="3" id="KW-1133">Transmembrane helix</keyword>
<keyword evidence="3" id="KW-0472">Membrane</keyword>
<dbReference type="Proteomes" id="UP001489004">
    <property type="component" value="Unassembled WGS sequence"/>
</dbReference>
<dbReference type="AlphaFoldDB" id="A0AAW1Q1A6"/>
<evidence type="ECO:0000313" key="5">
    <source>
        <dbReference type="Proteomes" id="UP001489004"/>
    </source>
</evidence>
<reference evidence="4 5" key="1">
    <citation type="journal article" date="2024" name="Nat. Commun.">
        <title>Phylogenomics reveals the evolutionary origins of lichenization in chlorophyte algae.</title>
        <authorList>
            <person name="Puginier C."/>
            <person name="Libourel C."/>
            <person name="Otte J."/>
            <person name="Skaloud P."/>
            <person name="Haon M."/>
            <person name="Grisel S."/>
            <person name="Petersen M."/>
            <person name="Berrin J.G."/>
            <person name="Delaux P.M."/>
            <person name="Dal Grande F."/>
            <person name="Keller J."/>
        </authorList>
    </citation>
    <scope>NUCLEOTIDE SEQUENCE [LARGE SCALE GENOMIC DNA]</scope>
    <source>
        <strain evidence="4 5">SAG 2043</strain>
    </source>
</reference>
<evidence type="ECO:0000256" key="1">
    <source>
        <dbReference type="ARBA" id="ARBA00022676"/>
    </source>
</evidence>
<evidence type="ECO:0000313" key="4">
    <source>
        <dbReference type="EMBL" id="KAK9815709.1"/>
    </source>
</evidence>
<dbReference type="EMBL" id="JALJOR010000006">
    <property type="protein sequence ID" value="KAK9815709.1"/>
    <property type="molecule type" value="Genomic_DNA"/>
</dbReference>
<feature type="transmembrane region" description="Helical" evidence="3">
    <location>
        <begin position="405"/>
        <end position="427"/>
    </location>
</feature>
<accession>A0AAW1Q1A6</accession>
<keyword evidence="2" id="KW-0808">Transferase</keyword>
<keyword evidence="3" id="KW-0812">Transmembrane</keyword>
<dbReference type="SUPFAM" id="SSF53756">
    <property type="entry name" value="UDP-Glycosyltransferase/glycogen phosphorylase"/>
    <property type="match status" value="1"/>
</dbReference>
<dbReference type="PANTHER" id="PTHR48043:SF145">
    <property type="entry name" value="FI06409P-RELATED"/>
    <property type="match status" value="1"/>
</dbReference>
<comment type="caution">
    <text evidence="4">The sequence shown here is derived from an EMBL/GenBank/DDBJ whole genome shotgun (WGS) entry which is preliminary data.</text>
</comment>
<keyword evidence="1" id="KW-0328">Glycosyltransferase</keyword>
<organism evidence="4 5">
    <name type="scientific">[Myrmecia] bisecta</name>
    <dbReference type="NCBI Taxonomy" id="41462"/>
    <lineage>
        <taxon>Eukaryota</taxon>
        <taxon>Viridiplantae</taxon>
        <taxon>Chlorophyta</taxon>
        <taxon>core chlorophytes</taxon>
        <taxon>Trebouxiophyceae</taxon>
        <taxon>Trebouxiales</taxon>
        <taxon>Trebouxiaceae</taxon>
        <taxon>Myrmecia</taxon>
    </lineage>
</organism>
<name>A0AAW1Q1A6_9CHLO</name>
<dbReference type="InterPro" id="IPR050271">
    <property type="entry name" value="UDP-glycosyltransferase"/>
</dbReference>
<dbReference type="Gene3D" id="3.40.50.2000">
    <property type="entry name" value="Glycogen Phosphorylase B"/>
    <property type="match status" value="2"/>
</dbReference>